<feature type="region of interest" description="Disordered" evidence="1">
    <location>
        <begin position="1"/>
        <end position="32"/>
    </location>
</feature>
<proteinExistence type="predicted"/>
<feature type="region of interest" description="Disordered" evidence="1">
    <location>
        <begin position="119"/>
        <end position="177"/>
    </location>
</feature>
<dbReference type="Proteomes" id="UP000289323">
    <property type="component" value="Unassembled WGS sequence"/>
</dbReference>
<feature type="compositionally biased region" description="Polar residues" evidence="1">
    <location>
        <begin position="144"/>
        <end position="156"/>
    </location>
</feature>
<sequence length="177" mass="18909">MSDGTAPTPVARDVEQEDMTEDPSLSSADGDWDMETELEQAFEAAWDELQEDIMVGELEKEFEALWKKLQKKGLDKVSPGKSEVADIQSLIASRCTDGESATSLLLMFKVCLELSGGLPEVEGECDPDSDGCAEASASGEHETASSSPSLKSTNADEASFPIPARADADTASLRTEN</sequence>
<reference evidence="2 3" key="1">
    <citation type="submission" date="2018-04" db="EMBL/GenBank/DDBJ databases">
        <authorList>
            <person name="Huttner S."/>
            <person name="Dainat J."/>
        </authorList>
    </citation>
    <scope>NUCLEOTIDE SEQUENCE [LARGE SCALE GENOMIC DNA]</scope>
</reference>
<dbReference type="EMBL" id="OUUZ01000009">
    <property type="protein sequence ID" value="SPQ22997.1"/>
    <property type="molecule type" value="Genomic_DNA"/>
</dbReference>
<name>A0A446BKH1_9PEZI</name>
<evidence type="ECO:0000256" key="1">
    <source>
        <dbReference type="SAM" id="MobiDB-lite"/>
    </source>
</evidence>
<dbReference type="AlphaFoldDB" id="A0A446BKH1"/>
<protein>
    <submittedName>
        <fullName evidence="2">01e5c114-164f-43d7-a038-c924315d7d82</fullName>
    </submittedName>
</protein>
<evidence type="ECO:0000313" key="2">
    <source>
        <dbReference type="EMBL" id="SPQ22997.1"/>
    </source>
</evidence>
<gene>
    <name evidence="2" type="ORF">TT172_LOCUS5416</name>
</gene>
<feature type="compositionally biased region" description="Acidic residues" evidence="1">
    <location>
        <begin position="121"/>
        <end position="131"/>
    </location>
</feature>
<organism evidence="2 3">
    <name type="scientific">Thermothielavioides terrestris</name>
    <dbReference type="NCBI Taxonomy" id="2587410"/>
    <lineage>
        <taxon>Eukaryota</taxon>
        <taxon>Fungi</taxon>
        <taxon>Dikarya</taxon>
        <taxon>Ascomycota</taxon>
        <taxon>Pezizomycotina</taxon>
        <taxon>Sordariomycetes</taxon>
        <taxon>Sordariomycetidae</taxon>
        <taxon>Sordariales</taxon>
        <taxon>Chaetomiaceae</taxon>
        <taxon>Thermothielavioides</taxon>
    </lineage>
</organism>
<accession>A0A446BKH1</accession>
<evidence type="ECO:0000313" key="3">
    <source>
        <dbReference type="Proteomes" id="UP000289323"/>
    </source>
</evidence>